<feature type="compositionally biased region" description="Gly residues" evidence="1">
    <location>
        <begin position="177"/>
        <end position="198"/>
    </location>
</feature>
<protein>
    <recommendedName>
        <fullName evidence="2">WW domain-containing protein</fullName>
    </recommendedName>
</protein>
<evidence type="ECO:0000259" key="2">
    <source>
        <dbReference type="PROSITE" id="PS50020"/>
    </source>
</evidence>
<proteinExistence type="predicted"/>
<dbReference type="Pfam" id="PF00397">
    <property type="entry name" value="WW"/>
    <property type="match status" value="1"/>
</dbReference>
<feature type="region of interest" description="Disordered" evidence="1">
    <location>
        <begin position="43"/>
        <end position="135"/>
    </location>
</feature>
<gene>
    <name evidence="3" type="ORF">WICMUC_003089</name>
</gene>
<dbReference type="AlphaFoldDB" id="A0A9P8TCR8"/>
<reference evidence="3" key="1">
    <citation type="journal article" date="2021" name="Open Biol.">
        <title>Shared evolutionary footprints suggest mitochondrial oxidative damage underlies multiple complex I losses in fungi.</title>
        <authorList>
            <person name="Schikora-Tamarit M.A."/>
            <person name="Marcet-Houben M."/>
            <person name="Nosek J."/>
            <person name="Gabaldon T."/>
        </authorList>
    </citation>
    <scope>NUCLEOTIDE SEQUENCE</scope>
    <source>
        <strain evidence="3">CBS6341</strain>
    </source>
</reference>
<feature type="compositionally biased region" description="Low complexity" evidence="1">
    <location>
        <begin position="76"/>
        <end position="131"/>
    </location>
</feature>
<dbReference type="InterPro" id="IPR001202">
    <property type="entry name" value="WW_dom"/>
</dbReference>
<keyword evidence="4" id="KW-1185">Reference proteome</keyword>
<reference evidence="3" key="2">
    <citation type="submission" date="2021-01" db="EMBL/GenBank/DDBJ databases">
        <authorList>
            <person name="Schikora-Tamarit M.A."/>
        </authorList>
    </citation>
    <scope>NUCLEOTIDE SEQUENCE</scope>
    <source>
        <strain evidence="3">CBS6341</strain>
    </source>
</reference>
<accession>A0A9P8TCR8</accession>
<comment type="caution">
    <text evidence="3">The sequence shown here is derived from an EMBL/GenBank/DDBJ whole genome shotgun (WGS) entry which is preliminary data.</text>
</comment>
<evidence type="ECO:0000313" key="4">
    <source>
        <dbReference type="Proteomes" id="UP000769528"/>
    </source>
</evidence>
<name>A0A9P8TCR8_9ASCO</name>
<evidence type="ECO:0000256" key="1">
    <source>
        <dbReference type="SAM" id="MobiDB-lite"/>
    </source>
</evidence>
<dbReference type="SMART" id="SM00456">
    <property type="entry name" value="WW"/>
    <property type="match status" value="1"/>
</dbReference>
<feature type="region of interest" description="Disordered" evidence="1">
    <location>
        <begin position="172"/>
        <end position="198"/>
    </location>
</feature>
<dbReference type="InterPro" id="IPR036020">
    <property type="entry name" value="WW_dom_sf"/>
</dbReference>
<dbReference type="PROSITE" id="PS50020">
    <property type="entry name" value="WW_DOMAIN_2"/>
    <property type="match status" value="1"/>
</dbReference>
<dbReference type="OrthoDB" id="2444812at2759"/>
<sequence length="198" mass="22245">MSSNNNNSNKNLNQPIVPNGWKAVFDEQYQTWFYVDLNNGNKSQWDPPKGTNFPNHDDNSSSQPPSYKDVEKQSSSRDQQNSSTSNQRNYNQQQYPQQQQYYPQQQQYPQQQYYQQQPQYYQQQPQYYQQQSSGNRRNYGGMAMGAGAGLLGGMLLGEMLTPHHDIINMQGPPPPGDFGGGGFGGGDFGGGDFGGGDF</sequence>
<dbReference type="EMBL" id="JAEUBF010000838">
    <property type="protein sequence ID" value="KAH3674673.1"/>
    <property type="molecule type" value="Genomic_DNA"/>
</dbReference>
<dbReference type="Proteomes" id="UP000769528">
    <property type="component" value="Unassembled WGS sequence"/>
</dbReference>
<evidence type="ECO:0000313" key="3">
    <source>
        <dbReference type="EMBL" id="KAH3674673.1"/>
    </source>
</evidence>
<dbReference type="SUPFAM" id="SSF51045">
    <property type="entry name" value="WW domain"/>
    <property type="match status" value="1"/>
</dbReference>
<organism evidence="3 4">
    <name type="scientific">Wickerhamomyces mucosus</name>
    <dbReference type="NCBI Taxonomy" id="1378264"/>
    <lineage>
        <taxon>Eukaryota</taxon>
        <taxon>Fungi</taxon>
        <taxon>Dikarya</taxon>
        <taxon>Ascomycota</taxon>
        <taxon>Saccharomycotina</taxon>
        <taxon>Saccharomycetes</taxon>
        <taxon>Phaffomycetales</taxon>
        <taxon>Wickerhamomycetaceae</taxon>
        <taxon>Wickerhamomyces</taxon>
    </lineage>
</organism>
<feature type="domain" description="WW" evidence="2">
    <location>
        <begin position="15"/>
        <end position="50"/>
    </location>
</feature>